<reference evidence="7 8" key="1">
    <citation type="submission" date="2023-07" db="EMBL/GenBank/DDBJ databases">
        <authorList>
            <person name="Girao M."/>
            <person name="Carvalho M.F."/>
        </authorList>
    </citation>
    <scope>NUCLEOTIDE SEQUENCE [LARGE SCALE GENOMIC DNA]</scope>
    <source>
        <strain evidence="7 8">YIM65754</strain>
    </source>
</reference>
<accession>A0ABU7L3G9</accession>
<keyword evidence="3 6" id="KW-0812">Transmembrane</keyword>
<dbReference type="Pfam" id="PF07947">
    <property type="entry name" value="YhhN"/>
    <property type="match status" value="1"/>
</dbReference>
<feature type="transmembrane region" description="Helical" evidence="6">
    <location>
        <begin position="192"/>
        <end position="210"/>
    </location>
</feature>
<organism evidence="7 8">
    <name type="scientific">Rhodococcus artemisiae</name>
    <dbReference type="NCBI Taxonomy" id="714159"/>
    <lineage>
        <taxon>Bacteria</taxon>
        <taxon>Bacillati</taxon>
        <taxon>Actinomycetota</taxon>
        <taxon>Actinomycetes</taxon>
        <taxon>Mycobacteriales</taxon>
        <taxon>Nocardiaceae</taxon>
        <taxon>Rhodococcus</taxon>
    </lineage>
</organism>
<gene>
    <name evidence="7" type="ORF">Q7514_00990</name>
</gene>
<feature type="transmembrane region" description="Helical" evidence="6">
    <location>
        <begin position="119"/>
        <end position="136"/>
    </location>
</feature>
<dbReference type="InterPro" id="IPR012506">
    <property type="entry name" value="TMEM86B-like"/>
</dbReference>
<dbReference type="RefSeq" id="WP_330131411.1">
    <property type="nucleotide sequence ID" value="NZ_JAUTXY010000001.1"/>
</dbReference>
<comment type="subcellular location">
    <subcellularLocation>
        <location evidence="1">Membrane</location>
        <topology evidence="1">Multi-pass membrane protein</topology>
    </subcellularLocation>
</comment>
<evidence type="ECO:0000256" key="4">
    <source>
        <dbReference type="ARBA" id="ARBA00022989"/>
    </source>
</evidence>
<evidence type="ECO:0000313" key="7">
    <source>
        <dbReference type="EMBL" id="MEE2056101.1"/>
    </source>
</evidence>
<proteinExistence type="inferred from homology"/>
<comment type="caution">
    <text evidence="7">The sequence shown here is derived from an EMBL/GenBank/DDBJ whole genome shotgun (WGS) entry which is preliminary data.</text>
</comment>
<evidence type="ECO:0000256" key="3">
    <source>
        <dbReference type="ARBA" id="ARBA00022692"/>
    </source>
</evidence>
<comment type="similarity">
    <text evidence="2">Belongs to the TMEM86 family.</text>
</comment>
<feature type="transmembrane region" description="Helical" evidence="6">
    <location>
        <begin position="7"/>
        <end position="27"/>
    </location>
</feature>
<evidence type="ECO:0000313" key="8">
    <source>
        <dbReference type="Proteomes" id="UP001336020"/>
    </source>
</evidence>
<feature type="transmembrane region" description="Helical" evidence="6">
    <location>
        <begin position="142"/>
        <end position="160"/>
    </location>
</feature>
<name>A0ABU7L3G9_9NOCA</name>
<keyword evidence="8" id="KW-1185">Reference proteome</keyword>
<protein>
    <submittedName>
        <fullName evidence="7">Lysoplasmalogenase</fullName>
    </submittedName>
</protein>
<evidence type="ECO:0000256" key="1">
    <source>
        <dbReference type="ARBA" id="ARBA00004141"/>
    </source>
</evidence>
<dbReference type="EMBL" id="JAUTXY010000001">
    <property type="protein sequence ID" value="MEE2056101.1"/>
    <property type="molecule type" value="Genomic_DNA"/>
</dbReference>
<sequence>MTQGIGARIAFAGFGVLAAVHLIAQLIDPETMLVDATQWLLMPVLATALVLGTTAPRSRLVELTLVALTFSWLGDTAPDLFDGDTSFLVLVGFFLCAQVTYIAAFLPYRAGSVLHTRRWVLVVFGVAVVALVAVCAPGAGVLLIPVVVYALCLATMAILATGVGRAVAIGAVIFVVSDSLIALRAFVSDFPLPLSGFWVMLTYIAAQVLITHGVMTRDRAARDEDADRSAASTLE</sequence>
<feature type="transmembrane region" description="Helical" evidence="6">
    <location>
        <begin position="87"/>
        <end position="107"/>
    </location>
</feature>
<keyword evidence="4 6" id="KW-1133">Transmembrane helix</keyword>
<evidence type="ECO:0000256" key="6">
    <source>
        <dbReference type="SAM" id="Phobius"/>
    </source>
</evidence>
<evidence type="ECO:0000256" key="5">
    <source>
        <dbReference type="ARBA" id="ARBA00023136"/>
    </source>
</evidence>
<dbReference type="PANTHER" id="PTHR31885">
    <property type="entry name" value="GH04784P"/>
    <property type="match status" value="1"/>
</dbReference>
<dbReference type="PANTHER" id="PTHR31885:SF6">
    <property type="entry name" value="GH04784P"/>
    <property type="match status" value="1"/>
</dbReference>
<feature type="transmembrane region" description="Helical" evidence="6">
    <location>
        <begin position="167"/>
        <end position="186"/>
    </location>
</feature>
<evidence type="ECO:0000256" key="2">
    <source>
        <dbReference type="ARBA" id="ARBA00007375"/>
    </source>
</evidence>
<dbReference type="Proteomes" id="UP001336020">
    <property type="component" value="Unassembled WGS sequence"/>
</dbReference>
<keyword evidence="5 6" id="KW-0472">Membrane</keyword>